<evidence type="ECO:0000313" key="3">
    <source>
        <dbReference type="EMBL" id="THW39568.1"/>
    </source>
</evidence>
<comment type="caution">
    <text evidence="3">The sequence shown here is derived from an EMBL/GenBank/DDBJ whole genome shotgun (WGS) entry which is preliminary data.</text>
</comment>
<accession>A0A4S8XKU7</accession>
<feature type="signal peptide" evidence="2">
    <location>
        <begin position="1"/>
        <end position="15"/>
    </location>
</feature>
<feature type="region of interest" description="Disordered" evidence="1">
    <location>
        <begin position="117"/>
        <end position="149"/>
    </location>
</feature>
<sequence length="1102" mass="115895">MLLFAVLLLASCTFAQSIISPPQNSSSNTCVKRSVLVYTSDSSTYFVTDIGTTSLVSSPTYCPNVSVSTLTSTVFGSTIVESAPTVTIYQPPFTVSGSDRTIVATQSASTITIYQQATSAQPSDGSQPTGNAMVSDNSFENGTSSPFNTSASVPSIWAEVVQSGPYQPRSGDSYLLITFNDTASPQRLRRQSTGPSGLLHYNVTQLFTASAGTAYRLSAWAAEVPNGNGDPQCSIVICGDGDCSSSFDLTSSYSEYSFIYQSPVDESSAVATFQLQCLQSGYVALDDVSVTSNNAAPSGNQIVSTTTATTTVFRTETVVQSQTFTQIETTTYISGSEVVLTTTVPTVIYMTATVNNPITETRTVSTLLLSTATATTAIPEYINVTVSSVSTTTTTLTTILNSTVISYQPSLVIQTEYATSTALFTTTQPGVPLPASTVYQDQSTAYVTLQLSTVVVTLEQPVITITPDPITRTSILDAQTSMVVSILNLTETVPLTLPQATAYITPSPVTEFITITLEPNTTTIYISVTPPPLTEKMNVSVTLPAETWTEVQSITLPQGTETIQITQTLPQVTLPMTETLQMTQTLPRITETLEMTQTLPQITATFERTQTLPQITETLEITRNLNMTQYGPTITETLSLAATTASLNLTSGPVVNLISSSTASAVSSPAPSFVIKIVGGPLDGNYLHTRASSESPSLIYGASGQSDAAVFSINPDTKYLATSVTYAIQAGGNGHSIIVPSDRNTVPFTCSDLGGYLACSSADLTVFSAEGSWSYMSSTAYMSVASPEYLAVRYQISYLSLPTASSSNTSSAASSTSSYVVSSSTVASSSGTSFMSSSSTDTISSSTSSSKSSSTDSSSSGISSLTSSSTIGSTSISSVVSTTSSAPTLTTTFVIKIVGGPSDGNYLHQTADPYYGFMLGLTGTLSAATFFTIDSRSGFLTSDEVDGWATSDDNYSDPSPLIASTPLDTLPVQCEDAGGVLNCLSSNGVLDTLLNLDGTMYLSSEALAADYDASSVVVRYEIVYQARGSIPTATTSRASRSPSPSATCSPIIPFQSPGATEIPTNPCRTTYADSSNPLIMYNINCNVDYMGLTQDLYRLLQL</sequence>
<name>A0A4S8XKU7_AURPU</name>
<reference evidence="3 4" key="1">
    <citation type="submission" date="2018-10" db="EMBL/GenBank/DDBJ databases">
        <title>Fifty Aureobasidium pullulans genomes reveal a recombining polyextremotolerant generalist.</title>
        <authorList>
            <person name="Gostincar C."/>
            <person name="Turk M."/>
            <person name="Zajc J."/>
            <person name="Gunde-Cimerman N."/>
        </authorList>
    </citation>
    <scope>NUCLEOTIDE SEQUENCE [LARGE SCALE GENOMIC DNA]</scope>
    <source>
        <strain evidence="3 4">EXF-11013</strain>
    </source>
</reference>
<dbReference type="EMBL" id="QZAL01000091">
    <property type="protein sequence ID" value="THW39568.1"/>
    <property type="molecule type" value="Genomic_DNA"/>
</dbReference>
<organism evidence="3 4">
    <name type="scientific">Aureobasidium pullulans</name>
    <name type="common">Black yeast</name>
    <name type="synonym">Pullularia pullulans</name>
    <dbReference type="NCBI Taxonomy" id="5580"/>
    <lineage>
        <taxon>Eukaryota</taxon>
        <taxon>Fungi</taxon>
        <taxon>Dikarya</taxon>
        <taxon>Ascomycota</taxon>
        <taxon>Pezizomycotina</taxon>
        <taxon>Dothideomycetes</taxon>
        <taxon>Dothideomycetidae</taxon>
        <taxon>Dothideales</taxon>
        <taxon>Saccotheciaceae</taxon>
        <taxon>Aureobasidium</taxon>
    </lineage>
</organism>
<gene>
    <name evidence="3" type="ORF">D6D22_06250</name>
</gene>
<evidence type="ECO:0008006" key="5">
    <source>
        <dbReference type="Google" id="ProtNLM"/>
    </source>
</evidence>
<proteinExistence type="predicted"/>
<keyword evidence="2" id="KW-0732">Signal</keyword>
<dbReference type="AlphaFoldDB" id="A0A4S8XKU7"/>
<evidence type="ECO:0000313" key="4">
    <source>
        <dbReference type="Proteomes" id="UP000310687"/>
    </source>
</evidence>
<feature type="region of interest" description="Disordered" evidence="1">
    <location>
        <begin position="828"/>
        <end position="872"/>
    </location>
</feature>
<feature type="chain" id="PRO_5020720710" description="CBM-cenC domain-containing protein" evidence="2">
    <location>
        <begin position="16"/>
        <end position="1102"/>
    </location>
</feature>
<evidence type="ECO:0000256" key="1">
    <source>
        <dbReference type="SAM" id="MobiDB-lite"/>
    </source>
</evidence>
<evidence type="ECO:0000256" key="2">
    <source>
        <dbReference type="SAM" id="SignalP"/>
    </source>
</evidence>
<protein>
    <recommendedName>
        <fullName evidence="5">CBM-cenC domain-containing protein</fullName>
    </recommendedName>
</protein>
<dbReference type="Proteomes" id="UP000310687">
    <property type="component" value="Unassembled WGS sequence"/>
</dbReference>